<dbReference type="KEGG" id="luo:HHL09_10570"/>
<organism evidence="13 14">
    <name type="scientific">Luteolibacter luteus</name>
    <dbReference type="NCBI Taxonomy" id="2728835"/>
    <lineage>
        <taxon>Bacteria</taxon>
        <taxon>Pseudomonadati</taxon>
        <taxon>Verrucomicrobiota</taxon>
        <taxon>Verrucomicrobiia</taxon>
        <taxon>Verrucomicrobiales</taxon>
        <taxon>Verrucomicrobiaceae</taxon>
        <taxon>Luteolibacter</taxon>
    </lineage>
</organism>
<dbReference type="InterPro" id="IPR036397">
    <property type="entry name" value="RNaseH_sf"/>
</dbReference>
<dbReference type="Proteomes" id="UP000501812">
    <property type="component" value="Chromosome"/>
</dbReference>
<dbReference type="RefSeq" id="WP_169454610.1">
    <property type="nucleotide sequence ID" value="NZ_CP051774.1"/>
</dbReference>
<comment type="function">
    <text evidence="2 11">Endonuclease that specifically degrades the RNA of RNA-DNA hybrids.</text>
</comment>
<keyword evidence="11" id="KW-0963">Cytoplasm</keyword>
<comment type="similarity">
    <text evidence="3 11">Belongs to the RNase H family.</text>
</comment>
<evidence type="ECO:0000256" key="3">
    <source>
        <dbReference type="ARBA" id="ARBA00005300"/>
    </source>
</evidence>
<keyword evidence="10 11" id="KW-0460">Magnesium</keyword>
<evidence type="ECO:0000256" key="9">
    <source>
        <dbReference type="ARBA" id="ARBA00022801"/>
    </source>
</evidence>
<dbReference type="FunFam" id="3.30.420.10:FF:000089">
    <property type="entry name" value="Ribonuclease H"/>
    <property type="match status" value="1"/>
</dbReference>
<dbReference type="InterPro" id="IPR050092">
    <property type="entry name" value="RNase_H"/>
</dbReference>
<evidence type="ECO:0000256" key="6">
    <source>
        <dbReference type="ARBA" id="ARBA00022722"/>
    </source>
</evidence>
<keyword evidence="14" id="KW-1185">Reference proteome</keyword>
<feature type="domain" description="RNase H type-1" evidence="12">
    <location>
        <begin position="1"/>
        <end position="142"/>
    </location>
</feature>
<comment type="catalytic activity">
    <reaction evidence="1 11">
        <text>Endonucleolytic cleavage to 5'-phosphomonoester.</text>
        <dbReference type="EC" id="3.1.26.4"/>
    </reaction>
</comment>
<comment type="subcellular location">
    <subcellularLocation>
        <location evidence="11">Cytoplasm</location>
    </subcellularLocation>
</comment>
<reference evidence="13 14" key="1">
    <citation type="submission" date="2020-04" db="EMBL/GenBank/DDBJ databases">
        <title>Luteolibacter sp. G-1-1-1 isolated from soil.</title>
        <authorList>
            <person name="Dahal R.H."/>
        </authorList>
    </citation>
    <scope>NUCLEOTIDE SEQUENCE [LARGE SCALE GENOMIC DNA]</scope>
    <source>
        <strain evidence="13 14">G-1-1-1</strain>
    </source>
</reference>
<dbReference type="EC" id="3.1.26.4" evidence="5 11"/>
<feature type="binding site" evidence="11">
    <location>
        <position position="134"/>
    </location>
    <ligand>
        <name>Mg(2+)</name>
        <dbReference type="ChEBI" id="CHEBI:18420"/>
        <label>2</label>
    </ligand>
</feature>
<evidence type="ECO:0000256" key="5">
    <source>
        <dbReference type="ARBA" id="ARBA00012180"/>
    </source>
</evidence>
<dbReference type="GO" id="GO:0003676">
    <property type="term" value="F:nucleic acid binding"/>
    <property type="evidence" value="ECO:0007669"/>
    <property type="project" value="InterPro"/>
</dbReference>
<dbReference type="PANTHER" id="PTHR10642">
    <property type="entry name" value="RIBONUCLEASE H1"/>
    <property type="match status" value="1"/>
</dbReference>
<dbReference type="PROSITE" id="PS50879">
    <property type="entry name" value="RNASE_H_1"/>
    <property type="match status" value="1"/>
</dbReference>
<feature type="binding site" evidence="11">
    <location>
        <position position="9"/>
    </location>
    <ligand>
        <name>Mg(2+)</name>
        <dbReference type="ChEBI" id="CHEBI:18420"/>
        <label>2</label>
    </ligand>
</feature>
<dbReference type="Pfam" id="PF00075">
    <property type="entry name" value="RNase_H"/>
    <property type="match status" value="1"/>
</dbReference>
<evidence type="ECO:0000256" key="7">
    <source>
        <dbReference type="ARBA" id="ARBA00022723"/>
    </source>
</evidence>
<keyword evidence="9 11" id="KW-0378">Hydrolase</keyword>
<evidence type="ECO:0000256" key="2">
    <source>
        <dbReference type="ARBA" id="ARBA00004065"/>
    </source>
</evidence>
<dbReference type="SUPFAM" id="SSF53098">
    <property type="entry name" value="Ribonuclease H-like"/>
    <property type="match status" value="1"/>
</dbReference>
<dbReference type="CDD" id="cd09278">
    <property type="entry name" value="RNase_HI_prokaryote_like"/>
    <property type="match status" value="1"/>
</dbReference>
<evidence type="ECO:0000313" key="13">
    <source>
        <dbReference type="EMBL" id="QJE96209.1"/>
    </source>
</evidence>
<dbReference type="GO" id="GO:0000287">
    <property type="term" value="F:magnesium ion binding"/>
    <property type="evidence" value="ECO:0007669"/>
    <property type="project" value="UniProtKB-UniRule"/>
</dbReference>
<dbReference type="GO" id="GO:0043137">
    <property type="term" value="P:DNA replication, removal of RNA primer"/>
    <property type="evidence" value="ECO:0007669"/>
    <property type="project" value="TreeGrafter"/>
</dbReference>
<comment type="cofactor">
    <cofactor evidence="11">
        <name>Mg(2+)</name>
        <dbReference type="ChEBI" id="CHEBI:18420"/>
    </cofactor>
    <text evidence="11">Binds 1 Mg(2+) ion per subunit. May bind a second metal ion at a regulatory site, or after substrate binding.</text>
</comment>
<dbReference type="HAMAP" id="MF_00042">
    <property type="entry name" value="RNase_H"/>
    <property type="match status" value="1"/>
</dbReference>
<evidence type="ECO:0000256" key="8">
    <source>
        <dbReference type="ARBA" id="ARBA00022759"/>
    </source>
</evidence>
<sequence length="154" mass="17203">MKRVVIHTDGACRGNPGPGGYGVVMVCGRHRLELSKGYARTTNNRMELLATIVALETLKEACEIELLSDSRYVIDAMTKNWIKGWKAKGWKTASNQPVKNQDLWTRLADASSTHKITWKWLRGHAGHKENERCDTLAVAAATKRDLPDDHGYDG</sequence>
<dbReference type="GO" id="GO:0004523">
    <property type="term" value="F:RNA-DNA hybrid ribonuclease activity"/>
    <property type="evidence" value="ECO:0007669"/>
    <property type="project" value="UniProtKB-UniRule"/>
</dbReference>
<accession>A0A858RIF6</accession>
<feature type="binding site" evidence="11">
    <location>
        <position position="9"/>
    </location>
    <ligand>
        <name>Mg(2+)</name>
        <dbReference type="ChEBI" id="CHEBI:18420"/>
        <label>1</label>
    </ligand>
</feature>
<comment type="subunit">
    <text evidence="4 11">Monomer.</text>
</comment>
<evidence type="ECO:0000259" key="12">
    <source>
        <dbReference type="PROSITE" id="PS50879"/>
    </source>
</evidence>
<dbReference type="PANTHER" id="PTHR10642:SF26">
    <property type="entry name" value="RIBONUCLEASE H1"/>
    <property type="match status" value="1"/>
</dbReference>
<dbReference type="InterPro" id="IPR022892">
    <property type="entry name" value="RNaseHI"/>
</dbReference>
<dbReference type="Gene3D" id="3.30.420.10">
    <property type="entry name" value="Ribonuclease H-like superfamily/Ribonuclease H"/>
    <property type="match status" value="1"/>
</dbReference>
<evidence type="ECO:0000256" key="11">
    <source>
        <dbReference type="HAMAP-Rule" id="MF_00042"/>
    </source>
</evidence>
<evidence type="ECO:0000313" key="14">
    <source>
        <dbReference type="Proteomes" id="UP000501812"/>
    </source>
</evidence>
<dbReference type="InterPro" id="IPR002156">
    <property type="entry name" value="RNaseH_domain"/>
</dbReference>
<protein>
    <recommendedName>
        <fullName evidence="5 11">Ribonuclease H</fullName>
        <shortName evidence="11">RNase H</shortName>
        <ecNumber evidence="5 11">3.1.26.4</ecNumber>
    </recommendedName>
</protein>
<dbReference type="InterPro" id="IPR012337">
    <property type="entry name" value="RNaseH-like_sf"/>
</dbReference>
<dbReference type="EMBL" id="CP051774">
    <property type="protein sequence ID" value="QJE96209.1"/>
    <property type="molecule type" value="Genomic_DNA"/>
</dbReference>
<dbReference type="NCBIfam" id="NF001236">
    <property type="entry name" value="PRK00203.1"/>
    <property type="match status" value="1"/>
</dbReference>
<gene>
    <name evidence="11 13" type="primary">rnhA</name>
    <name evidence="13" type="ORF">HHL09_10570</name>
</gene>
<proteinExistence type="inferred from homology"/>
<feature type="binding site" evidence="11">
    <location>
        <position position="69"/>
    </location>
    <ligand>
        <name>Mg(2+)</name>
        <dbReference type="ChEBI" id="CHEBI:18420"/>
        <label>1</label>
    </ligand>
</feature>
<keyword evidence="7 11" id="KW-0479">Metal-binding</keyword>
<dbReference type="AlphaFoldDB" id="A0A858RIF6"/>
<evidence type="ECO:0000256" key="1">
    <source>
        <dbReference type="ARBA" id="ARBA00000077"/>
    </source>
</evidence>
<dbReference type="GO" id="GO:0005737">
    <property type="term" value="C:cytoplasm"/>
    <property type="evidence" value="ECO:0007669"/>
    <property type="project" value="UniProtKB-SubCell"/>
</dbReference>
<keyword evidence="8 11" id="KW-0255">Endonuclease</keyword>
<feature type="binding site" evidence="11">
    <location>
        <position position="47"/>
    </location>
    <ligand>
        <name>Mg(2+)</name>
        <dbReference type="ChEBI" id="CHEBI:18420"/>
        <label>1</label>
    </ligand>
</feature>
<keyword evidence="6 11" id="KW-0540">Nuclease</keyword>
<evidence type="ECO:0000256" key="4">
    <source>
        <dbReference type="ARBA" id="ARBA00011245"/>
    </source>
</evidence>
<name>A0A858RIF6_9BACT</name>
<evidence type="ECO:0000256" key="10">
    <source>
        <dbReference type="ARBA" id="ARBA00022842"/>
    </source>
</evidence>